<comment type="caution">
    <text evidence="1">The sequence shown here is derived from an EMBL/GenBank/DDBJ whole genome shotgun (WGS) entry which is preliminary data.</text>
</comment>
<accession>A0ABR8D6I3</accession>
<organism evidence="1 2">
    <name type="scientific">Anabaena azotica FACHB-119</name>
    <dbReference type="NCBI Taxonomy" id="947527"/>
    <lineage>
        <taxon>Bacteria</taxon>
        <taxon>Bacillati</taxon>
        <taxon>Cyanobacteriota</taxon>
        <taxon>Cyanophyceae</taxon>
        <taxon>Nostocales</taxon>
        <taxon>Nostocaceae</taxon>
        <taxon>Anabaena</taxon>
        <taxon>Anabaena azotica</taxon>
    </lineage>
</organism>
<dbReference type="Proteomes" id="UP000661112">
    <property type="component" value="Unassembled WGS sequence"/>
</dbReference>
<protein>
    <submittedName>
        <fullName evidence="1">RebB family R body protein</fullName>
    </submittedName>
</protein>
<evidence type="ECO:0000313" key="2">
    <source>
        <dbReference type="Proteomes" id="UP000661112"/>
    </source>
</evidence>
<evidence type="ECO:0000313" key="1">
    <source>
        <dbReference type="EMBL" id="MBD2502136.1"/>
    </source>
</evidence>
<dbReference type="RefSeq" id="WP_190474086.1">
    <property type="nucleotide sequence ID" value="NZ_JACJSG010000020.1"/>
</dbReference>
<keyword evidence="2" id="KW-1185">Reference proteome</keyword>
<sequence>MSTDAGLSGNIVEAIAISNAQVIGEQQAILTNLAMSTEIANVNLAQQNAVNKQNALFQLEMATIGKCVEVIMSIDPTDPHAKDQLDLYQKLMQNLVQIFKQMEPTINKVNHPIADEQS</sequence>
<proteinExistence type="predicted"/>
<gene>
    <name evidence="1" type="ORF">H6G83_16200</name>
</gene>
<reference evidence="1 2" key="1">
    <citation type="journal article" date="2020" name="ISME J.">
        <title>Comparative genomics reveals insights into cyanobacterial evolution and habitat adaptation.</title>
        <authorList>
            <person name="Chen M.Y."/>
            <person name="Teng W.K."/>
            <person name="Zhao L."/>
            <person name="Hu C.X."/>
            <person name="Zhou Y.K."/>
            <person name="Han B.P."/>
            <person name="Song L.R."/>
            <person name="Shu W.S."/>
        </authorList>
    </citation>
    <scope>NUCLEOTIDE SEQUENCE [LARGE SCALE GENOMIC DNA]</scope>
    <source>
        <strain evidence="1 2">FACHB-119</strain>
    </source>
</reference>
<name>A0ABR8D6I3_9NOST</name>
<dbReference type="EMBL" id="JACJSG010000020">
    <property type="protein sequence ID" value="MBD2502136.1"/>
    <property type="molecule type" value="Genomic_DNA"/>
</dbReference>